<dbReference type="Pfam" id="PF01209">
    <property type="entry name" value="Ubie_methyltran"/>
    <property type="match status" value="1"/>
</dbReference>
<dbReference type="InterPro" id="IPR029063">
    <property type="entry name" value="SAM-dependent_MTases_sf"/>
</dbReference>
<gene>
    <name evidence="1" type="ORF">GM418_19800</name>
</gene>
<dbReference type="Gene3D" id="3.40.50.150">
    <property type="entry name" value="Vaccinia Virus protein VP39"/>
    <property type="match status" value="1"/>
</dbReference>
<dbReference type="SUPFAM" id="SSF53335">
    <property type="entry name" value="S-adenosyl-L-methionine-dependent methyltransferases"/>
    <property type="match status" value="1"/>
</dbReference>
<organism evidence="1 2">
    <name type="scientific">Maribellus comscasis</name>
    <dbReference type="NCBI Taxonomy" id="2681766"/>
    <lineage>
        <taxon>Bacteria</taxon>
        <taxon>Pseudomonadati</taxon>
        <taxon>Bacteroidota</taxon>
        <taxon>Bacteroidia</taxon>
        <taxon>Marinilabiliales</taxon>
        <taxon>Prolixibacteraceae</taxon>
        <taxon>Maribellus</taxon>
    </lineage>
</organism>
<name>A0A6I6JS59_9BACT</name>
<dbReference type="PANTHER" id="PTHR43861">
    <property type="entry name" value="TRANS-ACONITATE 2-METHYLTRANSFERASE-RELATED"/>
    <property type="match status" value="1"/>
</dbReference>
<dbReference type="AlphaFoldDB" id="A0A6I6JS59"/>
<dbReference type="RefSeq" id="WP_158868975.1">
    <property type="nucleotide sequence ID" value="NZ_CP046401.1"/>
</dbReference>
<proteinExistence type="predicted"/>
<reference evidence="1 2" key="1">
    <citation type="submission" date="2019-11" db="EMBL/GenBank/DDBJ databases">
        <authorList>
            <person name="Zheng R.K."/>
            <person name="Sun C.M."/>
        </authorList>
    </citation>
    <scope>NUCLEOTIDE SEQUENCE [LARGE SCALE GENOMIC DNA]</scope>
    <source>
        <strain evidence="1 2">WC007</strain>
    </source>
</reference>
<evidence type="ECO:0000313" key="1">
    <source>
        <dbReference type="EMBL" id="QGY45836.1"/>
    </source>
</evidence>
<dbReference type="CDD" id="cd02440">
    <property type="entry name" value="AdoMet_MTases"/>
    <property type="match status" value="1"/>
</dbReference>
<dbReference type="GO" id="GO:0032259">
    <property type="term" value="P:methylation"/>
    <property type="evidence" value="ECO:0007669"/>
    <property type="project" value="UniProtKB-KW"/>
</dbReference>
<sequence length="215" mass="24581">MDKQKITEIYRKRAPSYNSAVQFFNLIGWRVNHYRVDAIEALNLKQGDSVIDLCCGTGLNFPHLYNSVGPEGKIIGVDLSDEMLEEAGKLVKGKGWKNFTLVQSDAAEYRFPKNINGIVTSYAITLIPEYDAIISNGSKALAKGGRFVVLDFKKPDSWPEWFAKLMVRFFIKPYGGTYDLKDRHAWESLEKHLKLNEFREYYFGSTYIATGEKEK</sequence>
<dbReference type="GO" id="GO:0008168">
    <property type="term" value="F:methyltransferase activity"/>
    <property type="evidence" value="ECO:0007669"/>
    <property type="project" value="UniProtKB-KW"/>
</dbReference>
<keyword evidence="1" id="KW-0808">Transferase</keyword>
<dbReference type="Proteomes" id="UP000428260">
    <property type="component" value="Chromosome"/>
</dbReference>
<evidence type="ECO:0000313" key="2">
    <source>
        <dbReference type="Proteomes" id="UP000428260"/>
    </source>
</evidence>
<keyword evidence="2" id="KW-1185">Reference proteome</keyword>
<accession>A0A6I6JS59</accession>
<dbReference type="EMBL" id="CP046401">
    <property type="protein sequence ID" value="QGY45836.1"/>
    <property type="molecule type" value="Genomic_DNA"/>
</dbReference>
<dbReference type="PANTHER" id="PTHR43861:SF1">
    <property type="entry name" value="TRANS-ACONITATE 2-METHYLTRANSFERASE"/>
    <property type="match status" value="1"/>
</dbReference>
<keyword evidence="1" id="KW-0489">Methyltransferase</keyword>
<dbReference type="KEGG" id="mcos:GM418_19800"/>
<protein>
    <submittedName>
        <fullName evidence="1">Methyltransferase domain-containing protein</fullName>
    </submittedName>
</protein>